<protein>
    <recommendedName>
        <fullName evidence="3">Deazaflavin-dependent oxidoreductase, nitroreductase family</fullName>
    </recommendedName>
</protein>
<evidence type="ECO:0000313" key="1">
    <source>
        <dbReference type="EMBL" id="GIJ54740.1"/>
    </source>
</evidence>
<comment type="caution">
    <text evidence="1">The sequence shown here is derived from an EMBL/GenBank/DDBJ whole genome shotgun (WGS) entry which is preliminary data.</text>
</comment>
<dbReference type="RefSeq" id="WP_203990298.1">
    <property type="nucleotide sequence ID" value="NZ_BOPG01000012.1"/>
</dbReference>
<dbReference type="Proteomes" id="UP000612585">
    <property type="component" value="Unassembled WGS sequence"/>
</dbReference>
<name>A0A8J3Z4D0_9ACTN</name>
<sequence>MTSAATPTVPAHNRWVLQALSTVTGRRILPNLCGLRFAGRRTGRTVVLPVAHAACGTDVMVLVGHATDKRWWRNFHDGHPAELLLDGRWRTARGEVVGPDRIEYPRLLAGYRAAHPHTSARTTDPIVHFVVTDRP</sequence>
<gene>
    <name evidence="1" type="ORF">Vau01_022560</name>
</gene>
<organism evidence="1 2">
    <name type="scientific">Virgisporangium aurantiacum</name>
    <dbReference type="NCBI Taxonomy" id="175570"/>
    <lineage>
        <taxon>Bacteria</taxon>
        <taxon>Bacillati</taxon>
        <taxon>Actinomycetota</taxon>
        <taxon>Actinomycetes</taxon>
        <taxon>Micromonosporales</taxon>
        <taxon>Micromonosporaceae</taxon>
        <taxon>Virgisporangium</taxon>
    </lineage>
</organism>
<accession>A0A8J3Z4D0</accession>
<keyword evidence="2" id="KW-1185">Reference proteome</keyword>
<dbReference type="EMBL" id="BOPG01000012">
    <property type="protein sequence ID" value="GIJ54740.1"/>
    <property type="molecule type" value="Genomic_DNA"/>
</dbReference>
<evidence type="ECO:0008006" key="3">
    <source>
        <dbReference type="Google" id="ProtNLM"/>
    </source>
</evidence>
<dbReference type="InterPro" id="IPR012349">
    <property type="entry name" value="Split_barrel_FMN-bd"/>
</dbReference>
<proteinExistence type="predicted"/>
<dbReference type="AlphaFoldDB" id="A0A8J3Z4D0"/>
<evidence type="ECO:0000313" key="2">
    <source>
        <dbReference type="Proteomes" id="UP000612585"/>
    </source>
</evidence>
<reference evidence="1" key="1">
    <citation type="submission" date="2021-01" db="EMBL/GenBank/DDBJ databases">
        <title>Whole genome shotgun sequence of Virgisporangium aurantiacum NBRC 16421.</title>
        <authorList>
            <person name="Komaki H."/>
            <person name="Tamura T."/>
        </authorList>
    </citation>
    <scope>NUCLEOTIDE SEQUENCE</scope>
    <source>
        <strain evidence="1">NBRC 16421</strain>
    </source>
</reference>
<dbReference type="Gene3D" id="2.30.110.10">
    <property type="entry name" value="Electron Transport, Fmn-binding Protein, Chain A"/>
    <property type="match status" value="1"/>
</dbReference>